<feature type="transmembrane region" description="Helical" evidence="1">
    <location>
        <begin position="252"/>
        <end position="273"/>
    </location>
</feature>
<protein>
    <recommendedName>
        <fullName evidence="4">Glycosyltransferase RgtA/B/C/D-like domain-containing protein</fullName>
    </recommendedName>
</protein>
<evidence type="ECO:0008006" key="4">
    <source>
        <dbReference type="Google" id="ProtNLM"/>
    </source>
</evidence>
<dbReference type="AlphaFoldDB" id="A0A839GFH1"/>
<feature type="transmembrane region" description="Helical" evidence="1">
    <location>
        <begin position="402"/>
        <end position="423"/>
    </location>
</feature>
<gene>
    <name evidence="2" type="ORF">FHS90_000116</name>
</gene>
<feature type="transmembrane region" description="Helical" evidence="1">
    <location>
        <begin position="371"/>
        <end position="390"/>
    </location>
</feature>
<sequence length="428" mass="48875">MNPLLNWLHPPVFCLLVYGLWRLGDGKQRNLVFWASLVFKLCCGLLLGWLYQRHLHGGDTWEYHRQALPLVELAKTHPQQYLRFLFLNEVQGFSTSFAPYSNSFFFLKPLSLLYLLTGSSYWASGLYFSLFSFAGCWFLVRQVQKFYPAYGTAAVLAFLFFPSALFWTSGVFKDSILMGSLCFAVGFCLQLTYAHRLRESGKILAGLLPAVYLFWKIKFFLAAVLVVLLGTFLLVVWLRRRMRWLQSGWRQFLLWITLLGMGAAGATFAHPTFNLGFFARHVLWNYRNILAASDPSKPHLLFPDLEPAVPSLVQHAPEAVVQMLVRPFVWEGGPIFYRLAGLENLLILALLLLTVVHLLKTKKLPPLPSFLAVLLVFFVISAVLVTLPTPNLGSLHRYRAPLLPFFLMVVLAWGPIPGWFAWLQKRRG</sequence>
<evidence type="ECO:0000256" key="1">
    <source>
        <dbReference type="SAM" id="Phobius"/>
    </source>
</evidence>
<feature type="transmembrane region" description="Helical" evidence="1">
    <location>
        <begin position="6"/>
        <end position="24"/>
    </location>
</feature>
<keyword evidence="1" id="KW-0472">Membrane</keyword>
<reference evidence="2 3" key="1">
    <citation type="submission" date="2020-08" db="EMBL/GenBank/DDBJ databases">
        <title>Genomic Encyclopedia of Type Strains, Phase IV (KMG-IV): sequencing the most valuable type-strain genomes for metagenomic binning, comparative biology and taxonomic classification.</title>
        <authorList>
            <person name="Goeker M."/>
        </authorList>
    </citation>
    <scope>NUCLEOTIDE SEQUENCE [LARGE SCALE GENOMIC DNA]</scope>
    <source>
        <strain evidence="2 3">DSM 29854</strain>
    </source>
</reference>
<keyword evidence="1" id="KW-1133">Transmembrane helix</keyword>
<accession>A0A839GFH1</accession>
<name>A0A839GFH1_9BACT</name>
<feature type="transmembrane region" description="Helical" evidence="1">
    <location>
        <begin position="221"/>
        <end position="240"/>
    </location>
</feature>
<feature type="transmembrane region" description="Helical" evidence="1">
    <location>
        <begin position="31"/>
        <end position="51"/>
    </location>
</feature>
<evidence type="ECO:0000313" key="3">
    <source>
        <dbReference type="Proteomes" id="UP000563094"/>
    </source>
</evidence>
<proteinExistence type="predicted"/>
<dbReference type="EMBL" id="JACJIQ010000001">
    <property type="protein sequence ID" value="MBA9075419.1"/>
    <property type="molecule type" value="Genomic_DNA"/>
</dbReference>
<comment type="caution">
    <text evidence="2">The sequence shown here is derived from an EMBL/GenBank/DDBJ whole genome shotgun (WGS) entry which is preliminary data.</text>
</comment>
<organism evidence="2 3">
    <name type="scientific">Rufibacter quisquiliarum</name>
    <dbReference type="NCBI Taxonomy" id="1549639"/>
    <lineage>
        <taxon>Bacteria</taxon>
        <taxon>Pseudomonadati</taxon>
        <taxon>Bacteroidota</taxon>
        <taxon>Cytophagia</taxon>
        <taxon>Cytophagales</taxon>
        <taxon>Hymenobacteraceae</taxon>
        <taxon>Rufibacter</taxon>
    </lineage>
</organism>
<dbReference type="Proteomes" id="UP000563094">
    <property type="component" value="Unassembled WGS sequence"/>
</dbReference>
<feature type="transmembrane region" description="Helical" evidence="1">
    <location>
        <begin position="121"/>
        <end position="140"/>
    </location>
</feature>
<keyword evidence="3" id="KW-1185">Reference proteome</keyword>
<feature type="transmembrane region" description="Helical" evidence="1">
    <location>
        <begin position="147"/>
        <end position="169"/>
    </location>
</feature>
<keyword evidence="1" id="KW-0812">Transmembrane</keyword>
<evidence type="ECO:0000313" key="2">
    <source>
        <dbReference type="EMBL" id="MBA9075419.1"/>
    </source>
</evidence>
<feature type="transmembrane region" description="Helical" evidence="1">
    <location>
        <begin position="335"/>
        <end position="359"/>
    </location>
</feature>
<dbReference type="RefSeq" id="WP_182511184.1">
    <property type="nucleotide sequence ID" value="NZ_JACJIQ010000001.1"/>
</dbReference>